<evidence type="ECO:0000256" key="14">
    <source>
        <dbReference type="SAM" id="MobiDB-lite"/>
    </source>
</evidence>
<keyword evidence="4" id="KW-1003">Cell membrane</keyword>
<keyword evidence="7" id="KW-0479">Metal-binding</keyword>
<dbReference type="AlphaFoldDB" id="A0A8H6S3C7"/>
<dbReference type="PANTHER" id="PTHR37928">
    <property type="entry name" value="CFEM DOMAIN PROTEIN (AFU_ORTHOLOGUE AFUA_6G14090)"/>
    <property type="match status" value="1"/>
</dbReference>
<gene>
    <name evidence="17" type="ORF">MIND_01253300</name>
</gene>
<name>A0A8H6S3C7_9AGAR</name>
<proteinExistence type="inferred from homology"/>
<sequence>MRFTAAAALFSLFAATAASTVTRRQFPGFPDCSQDCLAHPNLDTCKAGDNTCLCNNSVFVQSTFTCIQNACKGQDLATAIEGAYQLCLAVHVTLVSAKGAEFSATASLPSASGNASAATSAPASASRSPAPSTTPNAALGRSASTTLGLVAIGALAMAL</sequence>
<evidence type="ECO:0000313" key="18">
    <source>
        <dbReference type="Proteomes" id="UP000636479"/>
    </source>
</evidence>
<evidence type="ECO:0000256" key="11">
    <source>
        <dbReference type="ARBA" id="ARBA00023157"/>
    </source>
</evidence>
<dbReference type="InterPro" id="IPR051735">
    <property type="entry name" value="CFEM_domain"/>
</dbReference>
<dbReference type="GO" id="GO:0046872">
    <property type="term" value="F:metal ion binding"/>
    <property type="evidence" value="ECO:0007669"/>
    <property type="project" value="UniProtKB-KW"/>
</dbReference>
<feature type="compositionally biased region" description="Low complexity" evidence="14">
    <location>
        <begin position="118"/>
        <end position="138"/>
    </location>
</feature>
<comment type="similarity">
    <text evidence="3">Belongs to the RBT5 family.</text>
</comment>
<evidence type="ECO:0000256" key="8">
    <source>
        <dbReference type="ARBA" id="ARBA00022729"/>
    </source>
</evidence>
<evidence type="ECO:0000313" key="17">
    <source>
        <dbReference type="EMBL" id="KAF7291102.1"/>
    </source>
</evidence>
<dbReference type="Pfam" id="PF05730">
    <property type="entry name" value="CFEM"/>
    <property type="match status" value="1"/>
</dbReference>
<keyword evidence="18" id="KW-1185">Reference proteome</keyword>
<evidence type="ECO:0000256" key="13">
    <source>
        <dbReference type="ARBA" id="ARBA00023288"/>
    </source>
</evidence>
<comment type="subcellular location">
    <subcellularLocation>
        <location evidence="1">Cell membrane</location>
        <topology evidence="1">Lipid-anchor</topology>
        <topology evidence="1">GPI-anchor</topology>
    </subcellularLocation>
    <subcellularLocation>
        <location evidence="2">Secreted</location>
    </subcellularLocation>
</comment>
<keyword evidence="13" id="KW-0449">Lipoprotein</keyword>
<dbReference type="PROSITE" id="PS52012">
    <property type="entry name" value="CFEM"/>
    <property type="match status" value="1"/>
</dbReference>
<dbReference type="GO" id="GO:0005576">
    <property type="term" value="C:extracellular region"/>
    <property type="evidence" value="ECO:0007669"/>
    <property type="project" value="UniProtKB-SubCell"/>
</dbReference>
<keyword evidence="6" id="KW-0349">Heme</keyword>
<feature type="region of interest" description="Disordered" evidence="14">
    <location>
        <begin position="118"/>
        <end position="139"/>
    </location>
</feature>
<dbReference type="Proteomes" id="UP000636479">
    <property type="component" value="Unassembled WGS sequence"/>
</dbReference>
<evidence type="ECO:0000259" key="16">
    <source>
        <dbReference type="PROSITE" id="PS52012"/>
    </source>
</evidence>
<evidence type="ECO:0000256" key="7">
    <source>
        <dbReference type="ARBA" id="ARBA00022723"/>
    </source>
</evidence>
<evidence type="ECO:0000256" key="10">
    <source>
        <dbReference type="ARBA" id="ARBA00023136"/>
    </source>
</evidence>
<evidence type="ECO:0000256" key="3">
    <source>
        <dbReference type="ARBA" id="ARBA00010031"/>
    </source>
</evidence>
<accession>A0A8H6S3C7</accession>
<dbReference type="InterPro" id="IPR008427">
    <property type="entry name" value="Extracellular_membr_CFEM_dom"/>
</dbReference>
<evidence type="ECO:0000256" key="9">
    <source>
        <dbReference type="ARBA" id="ARBA00023004"/>
    </source>
</evidence>
<feature type="signal peptide" evidence="15">
    <location>
        <begin position="1"/>
        <end position="18"/>
    </location>
</feature>
<reference evidence="17" key="1">
    <citation type="submission" date="2020-05" db="EMBL/GenBank/DDBJ databases">
        <title>Mycena genomes resolve the evolution of fungal bioluminescence.</title>
        <authorList>
            <person name="Tsai I.J."/>
        </authorList>
    </citation>
    <scope>NUCLEOTIDE SEQUENCE</scope>
    <source>
        <strain evidence="17">171206Taipei</strain>
    </source>
</reference>
<evidence type="ECO:0000256" key="1">
    <source>
        <dbReference type="ARBA" id="ARBA00004609"/>
    </source>
</evidence>
<feature type="domain" description="CFEM" evidence="16">
    <location>
        <begin position="4"/>
        <end position="113"/>
    </location>
</feature>
<dbReference type="PANTHER" id="PTHR37928:SF2">
    <property type="entry name" value="GPI ANCHORED CFEM DOMAIN PROTEIN (AFU_ORTHOLOGUE AFUA_6G10580)"/>
    <property type="match status" value="1"/>
</dbReference>
<evidence type="ECO:0000256" key="15">
    <source>
        <dbReference type="SAM" id="SignalP"/>
    </source>
</evidence>
<dbReference type="OrthoDB" id="3065412at2759"/>
<evidence type="ECO:0000256" key="5">
    <source>
        <dbReference type="ARBA" id="ARBA00022525"/>
    </source>
</evidence>
<evidence type="ECO:0000256" key="6">
    <source>
        <dbReference type="ARBA" id="ARBA00022617"/>
    </source>
</evidence>
<keyword evidence="10" id="KW-0472">Membrane</keyword>
<dbReference type="GO" id="GO:0005886">
    <property type="term" value="C:plasma membrane"/>
    <property type="evidence" value="ECO:0007669"/>
    <property type="project" value="UniProtKB-SubCell"/>
</dbReference>
<dbReference type="RefSeq" id="XP_037214224.1">
    <property type="nucleotide sequence ID" value="XM_037369018.1"/>
</dbReference>
<keyword evidence="8 15" id="KW-0732">Signal</keyword>
<dbReference type="EMBL" id="JACAZF010000013">
    <property type="protein sequence ID" value="KAF7291102.1"/>
    <property type="molecule type" value="Genomic_DNA"/>
</dbReference>
<feature type="chain" id="PRO_5034996171" evidence="15">
    <location>
        <begin position="19"/>
        <end position="159"/>
    </location>
</feature>
<keyword evidence="9" id="KW-0408">Iron</keyword>
<evidence type="ECO:0000256" key="4">
    <source>
        <dbReference type="ARBA" id="ARBA00022475"/>
    </source>
</evidence>
<keyword evidence="12" id="KW-0325">Glycoprotein</keyword>
<dbReference type="GeneID" id="59351534"/>
<evidence type="ECO:0000256" key="2">
    <source>
        <dbReference type="ARBA" id="ARBA00004613"/>
    </source>
</evidence>
<evidence type="ECO:0000256" key="12">
    <source>
        <dbReference type="ARBA" id="ARBA00023180"/>
    </source>
</evidence>
<protein>
    <submittedName>
        <fullName evidence="17">CFEM domain-containing protein</fullName>
    </submittedName>
</protein>
<comment type="caution">
    <text evidence="17">The sequence shown here is derived from an EMBL/GenBank/DDBJ whole genome shotgun (WGS) entry which is preliminary data.</text>
</comment>
<keyword evidence="11" id="KW-1015">Disulfide bond</keyword>
<organism evidence="17 18">
    <name type="scientific">Mycena indigotica</name>
    <dbReference type="NCBI Taxonomy" id="2126181"/>
    <lineage>
        <taxon>Eukaryota</taxon>
        <taxon>Fungi</taxon>
        <taxon>Dikarya</taxon>
        <taxon>Basidiomycota</taxon>
        <taxon>Agaricomycotina</taxon>
        <taxon>Agaricomycetes</taxon>
        <taxon>Agaricomycetidae</taxon>
        <taxon>Agaricales</taxon>
        <taxon>Marasmiineae</taxon>
        <taxon>Mycenaceae</taxon>
        <taxon>Mycena</taxon>
    </lineage>
</organism>
<keyword evidence="5" id="KW-0964">Secreted</keyword>